<organism evidence="2 4">
    <name type="scientific">Medicago truncatula</name>
    <name type="common">Barrel medic</name>
    <name type="synonym">Medicago tribuloides</name>
    <dbReference type="NCBI Taxonomy" id="3880"/>
    <lineage>
        <taxon>Eukaryota</taxon>
        <taxon>Viridiplantae</taxon>
        <taxon>Streptophyta</taxon>
        <taxon>Embryophyta</taxon>
        <taxon>Tracheophyta</taxon>
        <taxon>Spermatophyta</taxon>
        <taxon>Magnoliopsida</taxon>
        <taxon>eudicotyledons</taxon>
        <taxon>Gunneridae</taxon>
        <taxon>Pentapetalae</taxon>
        <taxon>rosids</taxon>
        <taxon>fabids</taxon>
        <taxon>Fabales</taxon>
        <taxon>Fabaceae</taxon>
        <taxon>Papilionoideae</taxon>
        <taxon>50 kb inversion clade</taxon>
        <taxon>NPAAA clade</taxon>
        <taxon>Hologalegina</taxon>
        <taxon>IRL clade</taxon>
        <taxon>Trifolieae</taxon>
        <taxon>Medicago</taxon>
    </lineage>
</organism>
<proteinExistence type="predicted"/>
<accession>A0A072TGZ4</accession>
<dbReference type="HOGENOM" id="CLU_1770841_0_0_1"/>
<dbReference type="Proteomes" id="UP000002051">
    <property type="component" value="Unassembled WGS sequence"/>
</dbReference>
<keyword evidence="1" id="KW-0175">Coiled coil</keyword>
<sequence length="147" mass="17235">MCCITFFLPFIAGFRESVSTLEKELCCLKNKRDDMVNRMDEKREEFTTHCLEFQREIDNRENCKVRTLLAEKYSLENEIQLLDEKNCVLKNSVLAFVEEILEDLHNSNSELEAEIQSKNWENERLLNDINELKSTMFSAIGSSDNLL</sequence>
<name>A0A072TGZ4_MEDTR</name>
<feature type="coiled-coil region" evidence="1">
    <location>
        <begin position="65"/>
        <end position="135"/>
    </location>
</feature>
<reference evidence="2 4" key="2">
    <citation type="journal article" date="2014" name="BMC Genomics">
        <title>An improved genome release (version Mt4.0) for the model legume Medicago truncatula.</title>
        <authorList>
            <person name="Tang H."/>
            <person name="Krishnakumar V."/>
            <person name="Bidwell S."/>
            <person name="Rosen B."/>
            <person name="Chan A."/>
            <person name="Zhou S."/>
            <person name="Gentzbittel L."/>
            <person name="Childs K.L."/>
            <person name="Yandell M."/>
            <person name="Gundlach H."/>
            <person name="Mayer K.F."/>
            <person name="Schwartz D.C."/>
            <person name="Town C.D."/>
        </authorList>
    </citation>
    <scope>GENOME REANNOTATION</scope>
    <source>
        <strain evidence="2">A17</strain>
        <strain evidence="3 4">cv. Jemalong A17</strain>
    </source>
</reference>
<dbReference type="EMBL" id="KL402810">
    <property type="protein sequence ID" value="KEH16834.1"/>
    <property type="molecule type" value="Genomic_DNA"/>
</dbReference>
<dbReference type="OrthoDB" id="780314at2759"/>
<gene>
    <name evidence="3" type="primary">25480205</name>
    <name evidence="2" type="ORF">MTR_0085s0020</name>
</gene>
<dbReference type="EnsemblPlants" id="KEH16834">
    <property type="protein sequence ID" value="KEH16834"/>
    <property type="gene ID" value="MTR_0085s0020"/>
</dbReference>
<protein>
    <submittedName>
        <fullName evidence="2 3">Uncharacterized protein</fullName>
    </submittedName>
</protein>
<evidence type="ECO:0000313" key="3">
    <source>
        <dbReference type="EnsemblPlants" id="KEH16834"/>
    </source>
</evidence>
<evidence type="ECO:0000313" key="2">
    <source>
        <dbReference type="EMBL" id="KEH16834.1"/>
    </source>
</evidence>
<reference evidence="2 4" key="1">
    <citation type="journal article" date="2011" name="Nature">
        <title>The Medicago genome provides insight into the evolution of rhizobial symbioses.</title>
        <authorList>
            <person name="Young N.D."/>
            <person name="Debelle F."/>
            <person name="Oldroyd G.E."/>
            <person name="Geurts R."/>
            <person name="Cannon S.B."/>
            <person name="Udvardi M.K."/>
            <person name="Benedito V.A."/>
            <person name="Mayer K.F."/>
            <person name="Gouzy J."/>
            <person name="Schoof H."/>
            <person name="Van de Peer Y."/>
            <person name="Proost S."/>
            <person name="Cook D.R."/>
            <person name="Meyers B.C."/>
            <person name="Spannagl M."/>
            <person name="Cheung F."/>
            <person name="De Mita S."/>
            <person name="Krishnakumar V."/>
            <person name="Gundlach H."/>
            <person name="Zhou S."/>
            <person name="Mudge J."/>
            <person name="Bharti A.K."/>
            <person name="Murray J.D."/>
            <person name="Naoumkina M.A."/>
            <person name="Rosen B."/>
            <person name="Silverstein K.A."/>
            <person name="Tang H."/>
            <person name="Rombauts S."/>
            <person name="Zhao P.X."/>
            <person name="Zhou P."/>
            <person name="Barbe V."/>
            <person name="Bardou P."/>
            <person name="Bechner M."/>
            <person name="Bellec A."/>
            <person name="Berger A."/>
            <person name="Berges H."/>
            <person name="Bidwell S."/>
            <person name="Bisseling T."/>
            <person name="Choisne N."/>
            <person name="Couloux A."/>
            <person name="Denny R."/>
            <person name="Deshpande S."/>
            <person name="Dai X."/>
            <person name="Doyle J.J."/>
            <person name="Dudez A.M."/>
            <person name="Farmer A.D."/>
            <person name="Fouteau S."/>
            <person name="Franken C."/>
            <person name="Gibelin C."/>
            <person name="Gish J."/>
            <person name="Goldstein S."/>
            <person name="Gonzalez A.J."/>
            <person name="Green P.J."/>
            <person name="Hallab A."/>
            <person name="Hartog M."/>
            <person name="Hua A."/>
            <person name="Humphray S.J."/>
            <person name="Jeong D.H."/>
            <person name="Jing Y."/>
            <person name="Jocker A."/>
            <person name="Kenton S.M."/>
            <person name="Kim D.J."/>
            <person name="Klee K."/>
            <person name="Lai H."/>
            <person name="Lang C."/>
            <person name="Lin S."/>
            <person name="Macmil S.L."/>
            <person name="Magdelenat G."/>
            <person name="Matthews L."/>
            <person name="McCorrison J."/>
            <person name="Monaghan E.L."/>
            <person name="Mun J.H."/>
            <person name="Najar F.Z."/>
            <person name="Nicholson C."/>
            <person name="Noirot C."/>
            <person name="O'Bleness M."/>
            <person name="Paule C.R."/>
            <person name="Poulain J."/>
            <person name="Prion F."/>
            <person name="Qin B."/>
            <person name="Qu C."/>
            <person name="Retzel E.F."/>
            <person name="Riddle C."/>
            <person name="Sallet E."/>
            <person name="Samain S."/>
            <person name="Samson N."/>
            <person name="Sanders I."/>
            <person name="Saurat O."/>
            <person name="Scarpelli C."/>
            <person name="Schiex T."/>
            <person name="Segurens B."/>
            <person name="Severin A.J."/>
            <person name="Sherrier D.J."/>
            <person name="Shi R."/>
            <person name="Sims S."/>
            <person name="Singer S.R."/>
            <person name="Sinharoy S."/>
            <person name="Sterck L."/>
            <person name="Viollet A."/>
            <person name="Wang B.B."/>
            <person name="Wang K."/>
            <person name="Wang M."/>
            <person name="Wang X."/>
            <person name="Warfsmann J."/>
            <person name="Weissenbach J."/>
            <person name="White D.D."/>
            <person name="White J.D."/>
            <person name="Wiley G.B."/>
            <person name="Wincker P."/>
            <person name="Xing Y."/>
            <person name="Yang L."/>
            <person name="Yao Z."/>
            <person name="Ying F."/>
            <person name="Zhai J."/>
            <person name="Zhou L."/>
            <person name="Zuber A."/>
            <person name="Denarie J."/>
            <person name="Dixon R.A."/>
            <person name="May G.D."/>
            <person name="Schwartz D.C."/>
            <person name="Rogers J."/>
            <person name="Quetier F."/>
            <person name="Town C.D."/>
            <person name="Roe B.A."/>
        </authorList>
    </citation>
    <scope>NUCLEOTIDE SEQUENCE [LARGE SCALE GENOMIC DNA]</scope>
    <source>
        <strain evidence="2">A17</strain>
        <strain evidence="3 4">cv. Jemalong A17</strain>
    </source>
</reference>
<keyword evidence="4" id="KW-1185">Reference proteome</keyword>
<reference evidence="3" key="3">
    <citation type="submission" date="2015-06" db="UniProtKB">
        <authorList>
            <consortium name="EnsemblPlants"/>
        </authorList>
    </citation>
    <scope>IDENTIFICATION</scope>
    <source>
        <strain evidence="3">cv. Jemalong A17</strain>
    </source>
</reference>
<evidence type="ECO:0000256" key="1">
    <source>
        <dbReference type="SAM" id="Coils"/>
    </source>
</evidence>
<evidence type="ECO:0000313" key="4">
    <source>
        <dbReference type="Proteomes" id="UP000002051"/>
    </source>
</evidence>
<dbReference type="AlphaFoldDB" id="A0A072TGZ4"/>
<dbReference type="KEGG" id="mtr:25480205"/>